<dbReference type="Pfam" id="PF06691">
    <property type="entry name" value="DUF1189"/>
    <property type="match status" value="1"/>
</dbReference>
<keyword evidence="1" id="KW-0812">Transmembrane</keyword>
<dbReference type="OrthoDB" id="2287686at2"/>
<dbReference type="Proteomes" id="UP000075430">
    <property type="component" value="Unassembled WGS sequence"/>
</dbReference>
<name>A0A150F7U1_9BACI</name>
<reference evidence="3" key="1">
    <citation type="submission" date="2016-02" db="EMBL/GenBank/DDBJ databases">
        <authorList>
            <person name="Dunlap C."/>
        </authorList>
    </citation>
    <scope>NUCLEOTIDE SEQUENCE [LARGE SCALE GENOMIC DNA]</scope>
    <source>
        <strain evidence="3">NRRL B-41092</strain>
    </source>
</reference>
<sequence>MKKTQNEPFMIRFLKASANPAGVCRYRNTFSWGHISFLFIFLTACLLAPFSVSFMKTDHFNLRTFMPSVIQEVDETFADQVEGYQLTNGKLTGGKGFYQVEKGRALLAVDMKHQFKTSGENGSLKVKGYNNAIIFQSDHLIISDQNGTGFSVRYAKMDAELKDLNVHDVEALINKLWFAQYKPMIMVLAYAVIFIIQLFMTAALAGGIWITKISKMTRLVSFKEAASMAICGSALPAFAAAVAGMVHFDFITVLLIYSCGVALMISFTFRYLTQTRDYNGNLHFGGNHGKSAAF</sequence>
<accession>A0A150F7U1</accession>
<evidence type="ECO:0000313" key="2">
    <source>
        <dbReference type="EMBL" id="KXZ20188.1"/>
    </source>
</evidence>
<evidence type="ECO:0000256" key="1">
    <source>
        <dbReference type="SAM" id="Phobius"/>
    </source>
</evidence>
<keyword evidence="1" id="KW-0472">Membrane</keyword>
<evidence type="ECO:0000313" key="3">
    <source>
        <dbReference type="Proteomes" id="UP000075430"/>
    </source>
</evidence>
<protein>
    <submittedName>
        <fullName evidence="2">Maltodextrin utilization protein yvdJ</fullName>
    </submittedName>
</protein>
<dbReference type="InterPro" id="IPR009574">
    <property type="entry name" value="DUF1189"/>
</dbReference>
<feature type="transmembrane region" description="Helical" evidence="1">
    <location>
        <begin position="222"/>
        <end position="244"/>
    </location>
</feature>
<dbReference type="STRING" id="1793963.AXI58_15445"/>
<proteinExistence type="predicted"/>
<dbReference type="EMBL" id="LSBA01000014">
    <property type="protein sequence ID" value="KXZ20188.1"/>
    <property type="molecule type" value="Genomic_DNA"/>
</dbReference>
<keyword evidence="3" id="KW-1185">Reference proteome</keyword>
<dbReference type="RefSeq" id="WP_061521673.1">
    <property type="nucleotide sequence ID" value="NZ_JARLZY010000011.1"/>
</dbReference>
<feature type="transmembrane region" description="Helical" evidence="1">
    <location>
        <begin position="250"/>
        <end position="272"/>
    </location>
</feature>
<keyword evidence="1" id="KW-1133">Transmembrane helix</keyword>
<dbReference type="AlphaFoldDB" id="A0A150F7U1"/>
<gene>
    <name evidence="2" type="ORF">AXI58_15445</name>
</gene>
<organism evidence="2 3">
    <name type="scientific">Bacillus nakamurai</name>
    <dbReference type="NCBI Taxonomy" id="1793963"/>
    <lineage>
        <taxon>Bacteria</taxon>
        <taxon>Bacillati</taxon>
        <taxon>Bacillota</taxon>
        <taxon>Bacilli</taxon>
        <taxon>Bacillales</taxon>
        <taxon>Bacillaceae</taxon>
        <taxon>Bacillus</taxon>
    </lineage>
</organism>
<comment type="caution">
    <text evidence="2">The sequence shown here is derived from an EMBL/GenBank/DDBJ whole genome shotgun (WGS) entry which is preliminary data.</text>
</comment>
<feature type="transmembrane region" description="Helical" evidence="1">
    <location>
        <begin position="35"/>
        <end position="55"/>
    </location>
</feature>
<feature type="transmembrane region" description="Helical" evidence="1">
    <location>
        <begin position="184"/>
        <end position="210"/>
    </location>
</feature>